<dbReference type="Pfam" id="PF11123">
    <property type="entry name" value="DNA_Packaging_2"/>
    <property type="match status" value="1"/>
</dbReference>
<accession>A0A6J5M504</accession>
<sequence>MSEKIKKLEDLHELLAQKLLDKIMSDEVKSADLNVARQFLKDNNIDCIPKSGNAVSKLAEELPFKIEDLEEIVRDKDFN</sequence>
<dbReference type="EMBL" id="LR796381">
    <property type="protein sequence ID" value="CAB4140150.1"/>
    <property type="molecule type" value="Genomic_DNA"/>
</dbReference>
<dbReference type="InterPro" id="IPR024345">
    <property type="entry name" value="DNA_matur_Phage_T7-like"/>
</dbReference>
<name>A0A6J5M504_9CAUD</name>
<protein>
    <submittedName>
        <fullName evidence="1">Uncharacterized protein</fullName>
    </submittedName>
</protein>
<proteinExistence type="predicted"/>
<reference evidence="1" key="1">
    <citation type="submission" date="2020-04" db="EMBL/GenBank/DDBJ databases">
        <authorList>
            <person name="Chiriac C."/>
            <person name="Salcher M."/>
            <person name="Ghai R."/>
            <person name="Kavagutti S V."/>
        </authorList>
    </citation>
    <scope>NUCLEOTIDE SEQUENCE</scope>
</reference>
<gene>
    <name evidence="1" type="ORF">UFOVP396_14</name>
</gene>
<evidence type="ECO:0000313" key="1">
    <source>
        <dbReference type="EMBL" id="CAB4140150.1"/>
    </source>
</evidence>
<organism evidence="1">
    <name type="scientific">uncultured Caudovirales phage</name>
    <dbReference type="NCBI Taxonomy" id="2100421"/>
    <lineage>
        <taxon>Viruses</taxon>
        <taxon>Duplodnaviria</taxon>
        <taxon>Heunggongvirae</taxon>
        <taxon>Uroviricota</taxon>
        <taxon>Caudoviricetes</taxon>
        <taxon>Peduoviridae</taxon>
        <taxon>Maltschvirus</taxon>
        <taxon>Maltschvirus maltsch</taxon>
    </lineage>
</organism>